<dbReference type="AlphaFoldDB" id="A0AAJ0QT14"/>
<gene>
    <name evidence="2" type="ORF">LV35_04157</name>
</gene>
<dbReference type="Pfam" id="PF19078">
    <property type="entry name" value="Big_12"/>
    <property type="match status" value="1"/>
</dbReference>
<organism evidence="2 3">
    <name type="scientific">Acinetobacter baumannii</name>
    <dbReference type="NCBI Taxonomy" id="470"/>
    <lineage>
        <taxon>Bacteria</taxon>
        <taxon>Pseudomonadati</taxon>
        <taxon>Pseudomonadota</taxon>
        <taxon>Gammaproteobacteria</taxon>
        <taxon>Moraxellales</taxon>
        <taxon>Moraxellaceae</taxon>
        <taxon>Acinetobacter</taxon>
        <taxon>Acinetobacter calcoaceticus/baumannii complex</taxon>
    </lineage>
</organism>
<proteinExistence type="predicted"/>
<dbReference type="InterPro" id="IPR044048">
    <property type="entry name" value="Big_12"/>
</dbReference>
<dbReference type="Proteomes" id="UP000076296">
    <property type="component" value="Unassembled WGS sequence"/>
</dbReference>
<accession>A0AAJ0QT14</accession>
<evidence type="ECO:0000313" key="3">
    <source>
        <dbReference type="Proteomes" id="UP000076296"/>
    </source>
</evidence>
<evidence type="ECO:0000313" key="2">
    <source>
        <dbReference type="EMBL" id="KZA09494.1"/>
    </source>
</evidence>
<name>A0AAJ0QT14_ACIBA</name>
<reference evidence="2 3" key="1">
    <citation type="submission" date="2016-01" db="EMBL/GenBank/DDBJ databases">
        <title>Draft sequences of Acinetobacter baumannii isolates from wounded military personnel.</title>
        <authorList>
            <person name="Arivett B.A."/>
            <person name="Fiester S.E."/>
            <person name="Ream D.C."/>
            <person name="Actis L.A."/>
        </authorList>
    </citation>
    <scope>NUCLEOTIDE SEQUENCE [LARGE SCALE GENOMIC DNA]</scope>
    <source>
        <strain evidence="2 3">AB2828</strain>
    </source>
</reference>
<evidence type="ECO:0000259" key="1">
    <source>
        <dbReference type="Pfam" id="PF19078"/>
    </source>
</evidence>
<dbReference type="EMBL" id="LRDT01000073">
    <property type="protein sequence ID" value="KZA09494.1"/>
    <property type="molecule type" value="Genomic_DNA"/>
</dbReference>
<sequence length="145" mass="14522">MNVPAGIVTDVAGNANLTATESLTVDTLAPGLVITALDPALTATESTTISFTFSEAVSGFDIDDITPVGGTLSNLVQSTTNPNVWTATFTADGSGAAPSISVADGAYTDLAGNLGTGDVLDGTDGFVVDTLAASTDNVRLIQVRL</sequence>
<feature type="domain" description="Bacterial Ig-like" evidence="1">
    <location>
        <begin position="26"/>
        <end position="118"/>
    </location>
</feature>
<comment type="caution">
    <text evidence="2">The sequence shown here is derived from an EMBL/GenBank/DDBJ whole genome shotgun (WGS) entry which is preliminary data.</text>
</comment>
<protein>
    <recommendedName>
        <fullName evidence="1">Bacterial Ig-like domain-containing protein</fullName>
    </recommendedName>
</protein>
<dbReference type="PANTHER" id="PTHR34677:SF3">
    <property type="entry name" value="BACTERIAL IG-LIKE DOMAIN-CONTAINING PROTEIN"/>
    <property type="match status" value="1"/>
</dbReference>
<dbReference type="PANTHER" id="PTHR34677">
    <property type="match status" value="1"/>
</dbReference>